<sequence length="325" mass="35480">MWFHFLKIISNRTWSFIALFLFFACLIQQAQALSSSPEVAMSTVSAINVPETVWYSQMPQSPPKPEPPGLAFRIADAVSESGATIALLAAYHLGTPYLEYYGGQISRAIHVVAVNLKNGHVYHSDLNGPDHPPIMIEATDEDMASAPPGSSSESAFFNADLPVLLGLPKEAESYKVFLWLDDIISNIETIKVPENSARGKGRPVKRIAIRNMPFAADPTAPTSRPDAVTLIQTEKSGDKLLNASWFPTPVRHPEQPVLWLLATGHRDRSFGWLSVNANEIPKGLSPVTFSLKIQDLIKTTGVKQKIFAVLISAGSVSDILVLQAP</sequence>
<protein>
    <submittedName>
        <fullName evidence="1">Uncharacterized protein</fullName>
    </submittedName>
</protein>
<dbReference type="EMBL" id="OJIN01000169">
    <property type="protein sequence ID" value="SPD74627.1"/>
    <property type="molecule type" value="Genomic_DNA"/>
</dbReference>
<gene>
    <name evidence="1" type="ORF">PITCH_A290011</name>
</gene>
<dbReference type="AlphaFoldDB" id="A0A445MYR0"/>
<accession>A0A445MYR0</accession>
<dbReference type="PROSITE" id="PS51257">
    <property type="entry name" value="PROKAR_LIPOPROTEIN"/>
    <property type="match status" value="1"/>
</dbReference>
<evidence type="ECO:0000313" key="1">
    <source>
        <dbReference type="EMBL" id="SPD74627.1"/>
    </source>
</evidence>
<name>A0A445MYR0_9BACT</name>
<organism evidence="1">
    <name type="scientific">uncultured Desulfobacterium sp</name>
    <dbReference type="NCBI Taxonomy" id="201089"/>
    <lineage>
        <taxon>Bacteria</taxon>
        <taxon>Pseudomonadati</taxon>
        <taxon>Thermodesulfobacteriota</taxon>
        <taxon>Desulfobacteria</taxon>
        <taxon>Desulfobacterales</taxon>
        <taxon>Desulfobacteriaceae</taxon>
        <taxon>Desulfobacterium</taxon>
        <taxon>environmental samples</taxon>
    </lineage>
</organism>
<reference evidence="1" key="1">
    <citation type="submission" date="2018-01" db="EMBL/GenBank/DDBJ databases">
        <authorList>
            <person name="Regsiter A."/>
            <person name="William W."/>
        </authorList>
    </citation>
    <scope>NUCLEOTIDE SEQUENCE</scope>
    <source>
        <strain evidence="1">TRIP AH-1</strain>
    </source>
</reference>
<proteinExistence type="predicted"/>